<proteinExistence type="predicted"/>
<protein>
    <submittedName>
        <fullName evidence="3">Fimbrial protein</fullName>
    </submittedName>
</protein>
<dbReference type="InterPro" id="IPR036937">
    <property type="entry name" value="Adhesion_dom_fimbrial_sf"/>
</dbReference>
<dbReference type="AlphaFoldDB" id="A0A5V1ABU3"/>
<sequence length="264" mass="28006">MLIKNLCIFTLSLFLMYSVDAGAVGGSERIDWYNDAGQIFISKAQYDSPTFNEPMCMGTKVKNCRLFFTSFSAGAPGSPLEGVTILDSASMTDTQYASALAGFSGRKLALPAEGGLCIWMYFKSQGREGFERWNCNPTEGISPIEPVKPACSILSPVTIDFKELNASEVNGSIKSSNLNILCNGNATLHVSIRGTSPNSEVNLRTDGSIVAEVLVRNSSGNAGRSEVASANSILMVPINARLKANGALSGGPFKGSAIINVDIL</sequence>
<feature type="domain" description="Fimbrial adhesin MrpH C-terminal" evidence="2">
    <location>
        <begin position="156"/>
        <end position="259"/>
    </location>
</feature>
<organism evidence="3">
    <name type="scientific">Salmonella enterica</name>
    <name type="common">Salmonella choleraesuis</name>
    <dbReference type="NCBI Taxonomy" id="28901"/>
    <lineage>
        <taxon>Bacteria</taxon>
        <taxon>Pseudomonadati</taxon>
        <taxon>Pseudomonadota</taxon>
        <taxon>Gammaproteobacteria</taxon>
        <taxon>Enterobacterales</taxon>
        <taxon>Enterobacteriaceae</taxon>
        <taxon>Salmonella</taxon>
    </lineage>
</organism>
<evidence type="ECO:0000256" key="1">
    <source>
        <dbReference type="SAM" id="SignalP"/>
    </source>
</evidence>
<dbReference type="GO" id="GO:0009289">
    <property type="term" value="C:pilus"/>
    <property type="evidence" value="ECO:0007669"/>
    <property type="project" value="InterPro"/>
</dbReference>
<dbReference type="Gene3D" id="2.60.40.1090">
    <property type="entry name" value="Fimbrial-type adhesion domain"/>
    <property type="match status" value="1"/>
</dbReference>
<dbReference type="RefSeq" id="WP_157783289.1">
    <property type="nucleotide sequence ID" value="NZ_MYMK01000064.1"/>
</dbReference>
<comment type="caution">
    <text evidence="3">The sequence shown here is derived from an EMBL/GenBank/DDBJ whole genome shotgun (WGS) entry which is preliminary data.</text>
</comment>
<keyword evidence="1" id="KW-0732">Signal</keyword>
<accession>A0A5V1ABU3</accession>
<reference evidence="3" key="1">
    <citation type="submission" date="2018-07" db="EMBL/GenBank/DDBJ databases">
        <authorList>
            <consortium name="GenomeTrakr network: Whole genome sequencing for foodborne pathogen traceback"/>
        </authorList>
    </citation>
    <scope>NUCLEOTIDE SEQUENCE</scope>
    <source>
        <strain evidence="3">CFSAN065048</strain>
    </source>
</reference>
<dbReference type="InterPro" id="IPR057010">
    <property type="entry name" value="MrpH_C"/>
</dbReference>
<dbReference type="Pfam" id="PF24223">
    <property type="entry name" value="MrpH_C"/>
    <property type="match status" value="1"/>
</dbReference>
<feature type="signal peptide" evidence="1">
    <location>
        <begin position="1"/>
        <end position="21"/>
    </location>
</feature>
<feature type="chain" id="PRO_5026089507" evidence="1">
    <location>
        <begin position="22"/>
        <end position="264"/>
    </location>
</feature>
<dbReference type="EMBL" id="AAGXGX010000037">
    <property type="protein sequence ID" value="EBS9878532.1"/>
    <property type="molecule type" value="Genomic_DNA"/>
</dbReference>
<name>A0A5V1ABU3_SALER</name>
<evidence type="ECO:0000313" key="3">
    <source>
        <dbReference type="EMBL" id="EBS9878532.1"/>
    </source>
</evidence>
<dbReference type="GO" id="GO:0007155">
    <property type="term" value="P:cell adhesion"/>
    <property type="evidence" value="ECO:0007669"/>
    <property type="project" value="InterPro"/>
</dbReference>
<gene>
    <name evidence="3" type="ORF">CEJ02_23260</name>
</gene>
<evidence type="ECO:0000259" key="2">
    <source>
        <dbReference type="Pfam" id="PF24223"/>
    </source>
</evidence>